<sequence>MAGRKFVEMLSELYKGYGKTNTFMKTAGVMKVLSADAGKVRVEFDVTEELTNSIGTLHGGCTATLVDVATNTALRTLGKKQGVSVDLHVSFLGAAKLGETVVMDIEVIKAGRSMAFSRADLYVKGTDRKIATGNHTKALVNNQI</sequence>
<comment type="catalytic activity">
    <reaction evidence="16">
        <text>hexanoyl-CoA + H2O = hexanoate + CoA + H(+)</text>
        <dbReference type="Rhea" id="RHEA:40115"/>
        <dbReference type="ChEBI" id="CHEBI:15377"/>
        <dbReference type="ChEBI" id="CHEBI:15378"/>
        <dbReference type="ChEBI" id="CHEBI:17120"/>
        <dbReference type="ChEBI" id="CHEBI:57287"/>
        <dbReference type="ChEBI" id="CHEBI:62620"/>
    </reaction>
    <physiologicalReaction direction="left-to-right" evidence="16">
        <dbReference type="Rhea" id="RHEA:40116"/>
    </physiologicalReaction>
</comment>
<comment type="catalytic activity">
    <reaction evidence="13">
        <text>octanoyl-CoA + H2O = octanoate + CoA + H(+)</text>
        <dbReference type="Rhea" id="RHEA:30143"/>
        <dbReference type="ChEBI" id="CHEBI:15377"/>
        <dbReference type="ChEBI" id="CHEBI:15378"/>
        <dbReference type="ChEBI" id="CHEBI:25646"/>
        <dbReference type="ChEBI" id="CHEBI:57287"/>
        <dbReference type="ChEBI" id="CHEBI:57386"/>
    </reaction>
    <physiologicalReaction direction="left-to-right" evidence="13">
        <dbReference type="Rhea" id="RHEA:30144"/>
    </physiologicalReaction>
</comment>
<keyword evidence="25" id="KW-1185">Reference proteome</keyword>
<comment type="subunit">
    <text evidence="19">Homotetramer. Interacts with PCTP.</text>
</comment>
<dbReference type="SUPFAM" id="SSF54637">
    <property type="entry name" value="Thioesterase/thiol ester dehydrase-isomerase"/>
    <property type="match status" value="1"/>
</dbReference>
<evidence type="ECO:0000256" key="18">
    <source>
        <dbReference type="ARBA" id="ARBA00058205"/>
    </source>
</evidence>
<comment type="catalytic activity">
    <reaction evidence="15">
        <text>dodecanoyl-CoA + H2O = dodecanoate + CoA + H(+)</text>
        <dbReference type="Rhea" id="RHEA:30135"/>
        <dbReference type="ChEBI" id="CHEBI:15377"/>
        <dbReference type="ChEBI" id="CHEBI:15378"/>
        <dbReference type="ChEBI" id="CHEBI:18262"/>
        <dbReference type="ChEBI" id="CHEBI:57287"/>
        <dbReference type="ChEBI" id="CHEBI:57375"/>
    </reaction>
    <physiologicalReaction direction="left-to-right" evidence="15">
        <dbReference type="Rhea" id="RHEA:30136"/>
    </physiologicalReaction>
</comment>
<dbReference type="GO" id="GO:0006629">
    <property type="term" value="P:lipid metabolic process"/>
    <property type="evidence" value="ECO:0007669"/>
    <property type="project" value="UniProtKB-KW"/>
</dbReference>
<evidence type="ECO:0000313" key="26">
    <source>
        <dbReference type="WBParaSite" id="MBELARI_LOCUS6157"/>
    </source>
</evidence>
<evidence type="ECO:0000313" key="25">
    <source>
        <dbReference type="Proteomes" id="UP000887575"/>
    </source>
</evidence>
<dbReference type="NCBIfam" id="TIGR00369">
    <property type="entry name" value="unchar_dom_1"/>
    <property type="match status" value="1"/>
</dbReference>
<evidence type="ECO:0000256" key="21">
    <source>
        <dbReference type="ARBA" id="ARBA00075657"/>
    </source>
</evidence>
<dbReference type="GO" id="GO:0005819">
    <property type="term" value="C:spindle"/>
    <property type="evidence" value="ECO:0007669"/>
    <property type="project" value="UniProtKB-SubCell"/>
</dbReference>
<proteinExistence type="inferred from homology"/>
<dbReference type="WBParaSite" id="MBELARI_LOCUS6157">
    <property type="protein sequence ID" value="MBELARI_LOCUS6157"/>
    <property type="gene ID" value="MBELARI_LOCUS6157"/>
</dbReference>
<keyword evidence="8" id="KW-0007">Acetylation</keyword>
<keyword evidence="10" id="KW-0496">Mitochondrion</keyword>
<dbReference type="PANTHER" id="PTHR21660:SF59">
    <property type="entry name" value="THIOESTERASE DOMAIN-CONTAINING PROTEIN"/>
    <property type="match status" value="1"/>
</dbReference>
<evidence type="ECO:0000256" key="23">
    <source>
        <dbReference type="ARBA" id="ARBA00083956"/>
    </source>
</evidence>
<accession>A0AAF3FGR4</accession>
<evidence type="ECO:0000256" key="5">
    <source>
        <dbReference type="ARBA" id="ARBA00008324"/>
    </source>
</evidence>
<evidence type="ECO:0000256" key="4">
    <source>
        <dbReference type="ARBA" id="ARBA00004514"/>
    </source>
</evidence>
<comment type="similarity">
    <text evidence="5">Belongs to the thioesterase PaaI family.</text>
</comment>
<dbReference type="AlphaFoldDB" id="A0AAF3FGR4"/>
<evidence type="ECO:0000259" key="24">
    <source>
        <dbReference type="Pfam" id="PF03061"/>
    </source>
</evidence>
<evidence type="ECO:0000256" key="7">
    <source>
        <dbReference type="ARBA" id="ARBA00022801"/>
    </source>
</evidence>
<dbReference type="GO" id="GO:0005739">
    <property type="term" value="C:mitochondrion"/>
    <property type="evidence" value="ECO:0007669"/>
    <property type="project" value="UniProtKB-SubCell"/>
</dbReference>
<dbReference type="Proteomes" id="UP000887575">
    <property type="component" value="Unassembled WGS sequence"/>
</dbReference>
<evidence type="ECO:0000256" key="20">
    <source>
        <dbReference type="ARBA" id="ARBA00067273"/>
    </source>
</evidence>
<protein>
    <recommendedName>
        <fullName evidence="20">Acyl-coenzyme A thioesterase 13</fullName>
    </recommendedName>
    <alternativeName>
        <fullName evidence="22">Hotdog-fold thioesterase superfamily member 2</fullName>
    </alternativeName>
    <alternativeName>
        <fullName evidence="21">Palmitoyl-CoA hydrolase</fullName>
    </alternativeName>
    <alternativeName>
        <fullName evidence="23">Thioesterase superfamily member 2</fullName>
    </alternativeName>
</protein>
<evidence type="ECO:0000256" key="3">
    <source>
        <dbReference type="ARBA" id="ARBA00004186"/>
    </source>
</evidence>
<evidence type="ECO:0000256" key="17">
    <source>
        <dbReference type="ARBA" id="ARBA00052976"/>
    </source>
</evidence>
<organism evidence="25 26">
    <name type="scientific">Mesorhabditis belari</name>
    <dbReference type="NCBI Taxonomy" id="2138241"/>
    <lineage>
        <taxon>Eukaryota</taxon>
        <taxon>Metazoa</taxon>
        <taxon>Ecdysozoa</taxon>
        <taxon>Nematoda</taxon>
        <taxon>Chromadorea</taxon>
        <taxon>Rhabditida</taxon>
        <taxon>Rhabditina</taxon>
        <taxon>Rhabditomorpha</taxon>
        <taxon>Rhabditoidea</taxon>
        <taxon>Rhabditidae</taxon>
        <taxon>Mesorhabditinae</taxon>
        <taxon>Mesorhabditis</taxon>
    </lineage>
</organism>
<dbReference type="InterPro" id="IPR003736">
    <property type="entry name" value="PAAI_dom"/>
</dbReference>
<dbReference type="GO" id="GO:0047617">
    <property type="term" value="F:fatty acyl-CoA hydrolase activity"/>
    <property type="evidence" value="ECO:0007669"/>
    <property type="project" value="InterPro"/>
</dbReference>
<evidence type="ECO:0000256" key="1">
    <source>
        <dbReference type="ARBA" id="ARBA00004123"/>
    </source>
</evidence>
<keyword evidence="12" id="KW-0539">Nucleus</keyword>
<evidence type="ECO:0000256" key="14">
    <source>
        <dbReference type="ARBA" id="ARBA00047969"/>
    </source>
</evidence>
<evidence type="ECO:0000256" key="16">
    <source>
        <dbReference type="ARBA" id="ARBA00050199"/>
    </source>
</evidence>
<evidence type="ECO:0000256" key="2">
    <source>
        <dbReference type="ARBA" id="ARBA00004173"/>
    </source>
</evidence>
<dbReference type="FunFam" id="3.10.129.10:FF:000021">
    <property type="entry name" value="Acyl-coenzyme A thioesterase 13"/>
    <property type="match status" value="1"/>
</dbReference>
<reference evidence="26" key="1">
    <citation type="submission" date="2024-02" db="UniProtKB">
        <authorList>
            <consortium name="WormBaseParasite"/>
        </authorList>
    </citation>
    <scope>IDENTIFICATION</scope>
</reference>
<keyword evidence="7" id="KW-0378">Hydrolase</keyword>
<comment type="catalytic activity">
    <reaction evidence="14">
        <text>decanoyl-CoA + H2O = decanoate + CoA + H(+)</text>
        <dbReference type="Rhea" id="RHEA:40059"/>
        <dbReference type="ChEBI" id="CHEBI:15377"/>
        <dbReference type="ChEBI" id="CHEBI:15378"/>
        <dbReference type="ChEBI" id="CHEBI:27689"/>
        <dbReference type="ChEBI" id="CHEBI:57287"/>
        <dbReference type="ChEBI" id="CHEBI:61430"/>
    </reaction>
    <physiologicalReaction direction="left-to-right" evidence="14">
        <dbReference type="Rhea" id="RHEA:40060"/>
    </physiologicalReaction>
</comment>
<dbReference type="GO" id="GO:0005829">
    <property type="term" value="C:cytosol"/>
    <property type="evidence" value="ECO:0007669"/>
    <property type="project" value="UniProtKB-SubCell"/>
</dbReference>
<evidence type="ECO:0000256" key="19">
    <source>
        <dbReference type="ARBA" id="ARBA00064709"/>
    </source>
</evidence>
<keyword evidence="9" id="KW-0443">Lipid metabolism</keyword>
<evidence type="ECO:0000256" key="15">
    <source>
        <dbReference type="ARBA" id="ARBA00048074"/>
    </source>
</evidence>
<dbReference type="PANTHER" id="PTHR21660">
    <property type="entry name" value="THIOESTERASE SUPERFAMILY MEMBER-RELATED"/>
    <property type="match status" value="1"/>
</dbReference>
<evidence type="ECO:0000256" key="12">
    <source>
        <dbReference type="ARBA" id="ARBA00023242"/>
    </source>
</evidence>
<keyword evidence="11" id="KW-0206">Cytoskeleton</keyword>
<evidence type="ECO:0000256" key="10">
    <source>
        <dbReference type="ARBA" id="ARBA00023128"/>
    </source>
</evidence>
<evidence type="ECO:0000256" key="22">
    <source>
        <dbReference type="ARBA" id="ARBA00081533"/>
    </source>
</evidence>
<keyword evidence="6" id="KW-0963">Cytoplasm</keyword>
<dbReference type="Gene3D" id="3.10.129.10">
    <property type="entry name" value="Hotdog Thioesterase"/>
    <property type="match status" value="1"/>
</dbReference>
<dbReference type="CDD" id="cd03443">
    <property type="entry name" value="PaaI_thioesterase"/>
    <property type="match status" value="1"/>
</dbReference>
<evidence type="ECO:0000256" key="11">
    <source>
        <dbReference type="ARBA" id="ARBA00023212"/>
    </source>
</evidence>
<dbReference type="InterPro" id="IPR039298">
    <property type="entry name" value="ACOT13"/>
</dbReference>
<evidence type="ECO:0000256" key="6">
    <source>
        <dbReference type="ARBA" id="ARBA00022490"/>
    </source>
</evidence>
<evidence type="ECO:0000256" key="13">
    <source>
        <dbReference type="ARBA" id="ARBA00047588"/>
    </source>
</evidence>
<evidence type="ECO:0000256" key="8">
    <source>
        <dbReference type="ARBA" id="ARBA00022990"/>
    </source>
</evidence>
<comment type="catalytic activity">
    <reaction evidence="17">
        <text>a fatty acyl-CoA + H2O = a fatty acid + CoA + H(+)</text>
        <dbReference type="Rhea" id="RHEA:16781"/>
        <dbReference type="ChEBI" id="CHEBI:15377"/>
        <dbReference type="ChEBI" id="CHEBI:15378"/>
        <dbReference type="ChEBI" id="CHEBI:28868"/>
        <dbReference type="ChEBI" id="CHEBI:57287"/>
        <dbReference type="ChEBI" id="CHEBI:77636"/>
    </reaction>
    <physiologicalReaction direction="left-to-right" evidence="17">
        <dbReference type="Rhea" id="RHEA:16782"/>
    </physiologicalReaction>
</comment>
<comment type="subcellular location">
    <subcellularLocation>
        <location evidence="3">Cytoplasm</location>
        <location evidence="3">Cytoskeleton</location>
        <location evidence="3">Spindle</location>
    </subcellularLocation>
    <subcellularLocation>
        <location evidence="4">Cytoplasm</location>
        <location evidence="4">Cytosol</location>
    </subcellularLocation>
    <subcellularLocation>
        <location evidence="2">Mitochondrion</location>
    </subcellularLocation>
    <subcellularLocation>
        <location evidence="1">Nucleus</location>
    </subcellularLocation>
</comment>
<dbReference type="GO" id="GO:0005634">
    <property type="term" value="C:nucleus"/>
    <property type="evidence" value="ECO:0007669"/>
    <property type="project" value="UniProtKB-SubCell"/>
</dbReference>
<dbReference type="Pfam" id="PF03061">
    <property type="entry name" value="4HBT"/>
    <property type="match status" value="1"/>
</dbReference>
<comment type="function">
    <text evidence="18">Catalyzes the hydrolysis of acyl-CoAs into free fatty acids and coenzyme A (CoASH), regulating their respective intracellular levels. Has acyl-CoA thioesterase activity towards medium (C12) and long-chain (C18) fatty acyl-CoA substrates. Can also hydrolyze 3-hydroxyphenylacetyl-CoA and 3,4-dihydroxyphenylacetyl-CoA (in vitro). May play a role in controlling adaptive thermogenesis.</text>
</comment>
<evidence type="ECO:0000256" key="9">
    <source>
        <dbReference type="ARBA" id="ARBA00023098"/>
    </source>
</evidence>
<dbReference type="InterPro" id="IPR029069">
    <property type="entry name" value="HotDog_dom_sf"/>
</dbReference>
<dbReference type="InterPro" id="IPR006683">
    <property type="entry name" value="Thioestr_dom"/>
</dbReference>
<name>A0AAF3FGR4_9BILA</name>
<feature type="domain" description="Thioesterase" evidence="24">
    <location>
        <begin position="55"/>
        <end position="125"/>
    </location>
</feature>